<accession>A0ABP0KAP0</accession>
<comment type="caution">
    <text evidence="1">The sequence shown here is derived from an EMBL/GenBank/DDBJ whole genome shotgun (WGS) entry which is preliminary data.</text>
</comment>
<sequence>MPHELCLQRLALLPEAVTSISALETGDVVLCSKSSVWVFPSHFHGQALAQVECEATCILALGSQTIAAGDHAKSSVGLLQNDLPFQCERLDESEFGGILRHS</sequence>
<protein>
    <submittedName>
        <fullName evidence="1">Uncharacterized protein</fullName>
    </submittedName>
</protein>
<dbReference type="Proteomes" id="UP001642484">
    <property type="component" value="Unassembled WGS sequence"/>
</dbReference>
<evidence type="ECO:0000313" key="2">
    <source>
        <dbReference type="Proteomes" id="UP001642484"/>
    </source>
</evidence>
<organism evidence="1 2">
    <name type="scientific">Durusdinium trenchii</name>
    <dbReference type="NCBI Taxonomy" id="1381693"/>
    <lineage>
        <taxon>Eukaryota</taxon>
        <taxon>Sar</taxon>
        <taxon>Alveolata</taxon>
        <taxon>Dinophyceae</taxon>
        <taxon>Suessiales</taxon>
        <taxon>Symbiodiniaceae</taxon>
        <taxon>Durusdinium</taxon>
    </lineage>
</organism>
<evidence type="ECO:0000313" key="1">
    <source>
        <dbReference type="EMBL" id="CAK9023631.1"/>
    </source>
</evidence>
<dbReference type="EMBL" id="CAXAMN010008002">
    <property type="protein sequence ID" value="CAK9023631.1"/>
    <property type="molecule type" value="Genomic_DNA"/>
</dbReference>
<name>A0ABP0KAP0_9DINO</name>
<reference evidence="1 2" key="1">
    <citation type="submission" date="2024-02" db="EMBL/GenBank/DDBJ databases">
        <authorList>
            <person name="Chen Y."/>
            <person name="Shah S."/>
            <person name="Dougan E. K."/>
            <person name="Thang M."/>
            <person name="Chan C."/>
        </authorList>
    </citation>
    <scope>NUCLEOTIDE SEQUENCE [LARGE SCALE GENOMIC DNA]</scope>
</reference>
<gene>
    <name evidence="1" type="ORF">CCMP2556_LOCUS15292</name>
</gene>
<proteinExistence type="predicted"/>
<keyword evidence="2" id="KW-1185">Reference proteome</keyword>